<evidence type="ECO:0000313" key="1">
    <source>
        <dbReference type="EMBL" id="AFO49932.1"/>
    </source>
</evidence>
<dbReference type="EMBL" id="CP003734">
    <property type="protein sequence ID" value="AFO49932.1"/>
    <property type="molecule type" value="Genomic_DNA"/>
</dbReference>
<organism evidence="1 2">
    <name type="scientific">Pseudomonas putida (strain DOT-T1E)</name>
    <dbReference type="NCBI Taxonomy" id="1196325"/>
    <lineage>
        <taxon>Bacteria</taxon>
        <taxon>Pseudomonadati</taxon>
        <taxon>Pseudomonadota</taxon>
        <taxon>Gammaproteobacteria</taxon>
        <taxon>Pseudomonadales</taxon>
        <taxon>Pseudomonadaceae</taxon>
        <taxon>Pseudomonas</taxon>
    </lineage>
</organism>
<dbReference type="KEGG" id="ppx:T1E_4103"/>
<accession>I7C0L2</accession>
<dbReference type="Proteomes" id="UP000006503">
    <property type="component" value="Chromosome"/>
</dbReference>
<protein>
    <submittedName>
        <fullName evidence="1">Uncharacterized protein</fullName>
    </submittedName>
</protein>
<evidence type="ECO:0000313" key="2">
    <source>
        <dbReference type="Proteomes" id="UP000006503"/>
    </source>
</evidence>
<dbReference type="PATRIC" id="fig|1196325.3.peg.4058"/>
<proteinExistence type="predicted"/>
<sequence length="42" mass="4578">MQGELGEHGGNLRQVREIQLHRVTFSAALAEFLLATLSLSAL</sequence>
<name>I7C0L2_PSEPT</name>
<dbReference type="AlphaFoldDB" id="I7C0L2"/>
<gene>
    <name evidence="1" type="ordered locus">T1E_4103</name>
</gene>
<dbReference type="HOGENOM" id="CLU_3256606_0_0_6"/>
<reference evidence="2" key="1">
    <citation type="journal article" date="2013" name="Microb. Biotechnol.">
        <title>Metabolic potential of the organic-solvent tolerant Pseudomonas putida DOT-T1E deduced from its annotated genome.</title>
        <authorList>
            <person name="Udaondo Z."/>
            <person name="Molina L."/>
            <person name="Daniels C."/>
            <person name="Gomez M.J."/>
            <person name="Molina-Henares M.A."/>
            <person name="Matilla M.A."/>
            <person name="Roca A."/>
            <person name="Fernandez M."/>
            <person name="Duque E."/>
            <person name="Segura A."/>
            <person name="Ramos J.L."/>
        </authorList>
    </citation>
    <scope>NUCLEOTIDE SEQUENCE [LARGE SCALE GENOMIC DNA]</scope>
    <source>
        <strain evidence="2">DOT-T1E</strain>
    </source>
</reference>